<dbReference type="EMBL" id="JABSTQ010006632">
    <property type="protein sequence ID" value="KAG0436930.1"/>
    <property type="molecule type" value="Genomic_DNA"/>
</dbReference>
<evidence type="ECO:0000313" key="2">
    <source>
        <dbReference type="Proteomes" id="UP000805193"/>
    </source>
</evidence>
<sequence length="304" mass="33856">MNGKDLEKNLYQDRNHTSVVFVDEEKGTVQVRGILDDKFSIEPIASNRRSEGDLVAHTLLDLDDIDNPLGDDSAQDLSLPAEDVGLSTPEVTERKLKNLPEKFIVEVRIISDPSFGPNKTMDDFIQFFGIVMSKVNQYYSQLTKPKVQFIVLSITKLTNYSFTYLLPDPARDIVRIHLCGTLGSLYQYVNATFTKDARDAIVYVTSLSGGNLGGCSGYCNVCEDNPISTNTMGFGRIGRWEPGTIAHELGHLLGMTHEGECPRYYTPGKEGLRCRKQEFGSVLGSGKPPHYFSRCLQDQVRGCL</sequence>
<proteinExistence type="predicted"/>
<reference evidence="1 2" key="1">
    <citation type="journal article" date="2020" name="Cell">
        <title>Large-Scale Comparative Analyses of Tick Genomes Elucidate Their Genetic Diversity and Vector Capacities.</title>
        <authorList>
            <consortium name="Tick Genome and Microbiome Consortium (TIGMIC)"/>
            <person name="Jia N."/>
            <person name="Wang J."/>
            <person name="Shi W."/>
            <person name="Du L."/>
            <person name="Sun Y."/>
            <person name="Zhan W."/>
            <person name="Jiang J.F."/>
            <person name="Wang Q."/>
            <person name="Zhang B."/>
            <person name="Ji P."/>
            <person name="Bell-Sakyi L."/>
            <person name="Cui X.M."/>
            <person name="Yuan T.T."/>
            <person name="Jiang B.G."/>
            <person name="Yang W.F."/>
            <person name="Lam T.T."/>
            <person name="Chang Q.C."/>
            <person name="Ding S.J."/>
            <person name="Wang X.J."/>
            <person name="Zhu J.G."/>
            <person name="Ruan X.D."/>
            <person name="Zhao L."/>
            <person name="Wei J.T."/>
            <person name="Ye R.Z."/>
            <person name="Que T.C."/>
            <person name="Du C.H."/>
            <person name="Zhou Y.H."/>
            <person name="Cheng J.X."/>
            <person name="Dai P.F."/>
            <person name="Guo W.B."/>
            <person name="Han X.H."/>
            <person name="Huang E.J."/>
            <person name="Li L.F."/>
            <person name="Wei W."/>
            <person name="Gao Y.C."/>
            <person name="Liu J.Z."/>
            <person name="Shao H.Z."/>
            <person name="Wang X."/>
            <person name="Wang C.C."/>
            <person name="Yang T.C."/>
            <person name="Huo Q.B."/>
            <person name="Li W."/>
            <person name="Chen H.Y."/>
            <person name="Chen S.E."/>
            <person name="Zhou L.G."/>
            <person name="Ni X.B."/>
            <person name="Tian J.H."/>
            <person name="Sheng Y."/>
            <person name="Liu T."/>
            <person name="Pan Y.S."/>
            <person name="Xia L.Y."/>
            <person name="Li J."/>
            <person name="Zhao F."/>
            <person name="Cao W.C."/>
        </authorList>
    </citation>
    <scope>NUCLEOTIDE SEQUENCE [LARGE SCALE GENOMIC DNA]</scope>
    <source>
        <strain evidence="1">Iper-2018</strain>
    </source>
</reference>
<organism evidence="1 2">
    <name type="scientific">Ixodes persulcatus</name>
    <name type="common">Taiga tick</name>
    <dbReference type="NCBI Taxonomy" id="34615"/>
    <lineage>
        <taxon>Eukaryota</taxon>
        <taxon>Metazoa</taxon>
        <taxon>Ecdysozoa</taxon>
        <taxon>Arthropoda</taxon>
        <taxon>Chelicerata</taxon>
        <taxon>Arachnida</taxon>
        <taxon>Acari</taxon>
        <taxon>Parasitiformes</taxon>
        <taxon>Ixodida</taxon>
        <taxon>Ixodoidea</taxon>
        <taxon>Ixodidae</taxon>
        <taxon>Ixodinae</taxon>
        <taxon>Ixodes</taxon>
    </lineage>
</organism>
<accession>A0AC60QMN6</accession>
<feature type="non-terminal residue" evidence="1">
    <location>
        <position position="304"/>
    </location>
</feature>
<dbReference type="Proteomes" id="UP000805193">
    <property type="component" value="Unassembled WGS sequence"/>
</dbReference>
<protein>
    <submittedName>
        <fullName evidence="1">Uncharacterized protein</fullName>
    </submittedName>
</protein>
<comment type="caution">
    <text evidence="1">The sequence shown here is derived from an EMBL/GenBank/DDBJ whole genome shotgun (WGS) entry which is preliminary data.</text>
</comment>
<evidence type="ECO:0000313" key="1">
    <source>
        <dbReference type="EMBL" id="KAG0436930.1"/>
    </source>
</evidence>
<keyword evidence="2" id="KW-1185">Reference proteome</keyword>
<name>A0AC60QMN6_IXOPE</name>
<gene>
    <name evidence="1" type="ORF">HPB47_017691</name>
</gene>